<dbReference type="STRING" id="244447.ENSCSEP00000015171"/>
<dbReference type="InterPro" id="IPR015720">
    <property type="entry name" value="Emp24-like"/>
</dbReference>
<keyword evidence="15" id="KW-1185">Reference proteome</keyword>
<dbReference type="KEGG" id="csem:103392729"/>
<evidence type="ECO:0000256" key="4">
    <source>
        <dbReference type="ARBA" id="ARBA00007104"/>
    </source>
</evidence>
<comment type="similarity">
    <text evidence="4 10">Belongs to the EMP24/GP25L family.</text>
</comment>
<evidence type="ECO:0000256" key="1">
    <source>
        <dbReference type="ARBA" id="ARBA00004115"/>
    </source>
</evidence>
<reference evidence="14" key="3">
    <citation type="submission" date="2025-09" db="UniProtKB">
        <authorList>
            <consortium name="Ensembl"/>
        </authorList>
    </citation>
    <scope>IDENTIFICATION</scope>
</reference>
<organism evidence="14 15">
    <name type="scientific">Cynoglossus semilaevis</name>
    <name type="common">Tongue sole</name>
    <dbReference type="NCBI Taxonomy" id="244447"/>
    <lineage>
        <taxon>Eukaryota</taxon>
        <taxon>Metazoa</taxon>
        <taxon>Chordata</taxon>
        <taxon>Craniata</taxon>
        <taxon>Vertebrata</taxon>
        <taxon>Euteleostomi</taxon>
        <taxon>Actinopterygii</taxon>
        <taxon>Neopterygii</taxon>
        <taxon>Teleostei</taxon>
        <taxon>Neoteleostei</taxon>
        <taxon>Acanthomorphata</taxon>
        <taxon>Carangaria</taxon>
        <taxon>Pleuronectiformes</taxon>
        <taxon>Pleuronectoidei</taxon>
        <taxon>Cynoglossidae</taxon>
        <taxon>Cynoglossinae</taxon>
        <taxon>Cynoglossus</taxon>
    </lineage>
</organism>
<evidence type="ECO:0000256" key="11">
    <source>
        <dbReference type="SAM" id="Phobius"/>
    </source>
</evidence>
<evidence type="ECO:0000313" key="15">
    <source>
        <dbReference type="Proteomes" id="UP000265120"/>
    </source>
</evidence>
<keyword evidence="5 10" id="KW-0812">Transmembrane</keyword>
<dbReference type="InterPro" id="IPR009038">
    <property type="entry name" value="GOLD_dom"/>
</dbReference>
<dbReference type="PROSITE" id="PS50866">
    <property type="entry name" value="GOLD"/>
    <property type="match status" value="1"/>
</dbReference>
<evidence type="ECO:0000259" key="13">
    <source>
        <dbReference type="PROSITE" id="PS50866"/>
    </source>
</evidence>
<dbReference type="Proteomes" id="UP000265120">
    <property type="component" value="Chromosome 17"/>
</dbReference>
<keyword evidence="8 11" id="KW-1133">Transmembrane helix</keyword>
<sequence>MHCGRTTMDVSELLCLMTLSALTVVVTSASGAYQDVSLTFLLPAGRTECFYQTTTKSDGMDIEYQVIAGYGLDVGFTLISPSGHRLYSDFRSSDGVHVVAFTEDGDYKLCFDNSYSKVSEKIIYFELVIRSNSPSSRAGGLDGVATMTDSVMEYKLEDIRMKMDSVNQHLEKSRQILGVLRAFEARDRYLLENNLWRVSFWSCVNLLVMLTVAAAQIYTLRRLFENNTGTRT</sequence>
<dbReference type="Ensembl" id="ENSCSET00000015353.1">
    <property type="protein sequence ID" value="ENSCSEP00000015171.1"/>
    <property type="gene ID" value="ENSCSEG00000009751.1"/>
</dbReference>
<evidence type="ECO:0000256" key="10">
    <source>
        <dbReference type="RuleBase" id="RU003827"/>
    </source>
</evidence>
<dbReference type="GeneID" id="103392729"/>
<dbReference type="GO" id="GO:0005789">
    <property type="term" value="C:endoplasmic reticulum membrane"/>
    <property type="evidence" value="ECO:0007669"/>
    <property type="project" value="UniProtKB-SubCell"/>
</dbReference>
<dbReference type="InterPro" id="IPR036598">
    <property type="entry name" value="GOLD_dom_sf"/>
</dbReference>
<evidence type="ECO:0000256" key="2">
    <source>
        <dbReference type="ARBA" id="ARBA00004151"/>
    </source>
</evidence>
<dbReference type="Pfam" id="PF01105">
    <property type="entry name" value="EMP24_GP25L"/>
    <property type="match status" value="1"/>
</dbReference>
<name>A0A3P8VPH3_CYNSE</name>
<reference evidence="14 15" key="1">
    <citation type="journal article" date="2014" name="Nat. Genet.">
        <title>Whole-genome sequence of a flatfish provides insights into ZW sex chromosome evolution and adaptation to a benthic lifestyle.</title>
        <authorList>
            <person name="Chen S."/>
            <person name="Zhang G."/>
            <person name="Shao C."/>
            <person name="Huang Q."/>
            <person name="Liu G."/>
            <person name="Zhang P."/>
            <person name="Song W."/>
            <person name="An N."/>
            <person name="Chalopin D."/>
            <person name="Volff J.N."/>
            <person name="Hong Y."/>
            <person name="Li Q."/>
            <person name="Sha Z."/>
            <person name="Zhou H."/>
            <person name="Xie M."/>
            <person name="Yu Q."/>
            <person name="Liu Y."/>
            <person name="Xiang H."/>
            <person name="Wang N."/>
            <person name="Wu K."/>
            <person name="Yang C."/>
            <person name="Zhou Q."/>
            <person name="Liao X."/>
            <person name="Yang L."/>
            <person name="Hu Q."/>
            <person name="Zhang J."/>
            <person name="Meng L."/>
            <person name="Jin L."/>
            <person name="Tian Y."/>
            <person name="Lian J."/>
            <person name="Yang J."/>
            <person name="Miao G."/>
            <person name="Liu S."/>
            <person name="Liang Z."/>
            <person name="Yan F."/>
            <person name="Li Y."/>
            <person name="Sun B."/>
            <person name="Zhang H."/>
            <person name="Zhang J."/>
            <person name="Zhu Y."/>
            <person name="Du M."/>
            <person name="Zhao Y."/>
            <person name="Schartl M."/>
            <person name="Tang Q."/>
            <person name="Wang J."/>
        </authorList>
    </citation>
    <scope>NUCLEOTIDE SEQUENCE</scope>
</reference>
<dbReference type="RefSeq" id="XP_008327657.1">
    <property type="nucleotide sequence ID" value="XM_008329435.3"/>
</dbReference>
<dbReference type="Gene3D" id="2.60.120.680">
    <property type="entry name" value="GOLD domain"/>
    <property type="match status" value="1"/>
</dbReference>
<keyword evidence="7" id="KW-0256">Endoplasmic reticulum</keyword>
<feature type="chain" id="PRO_5018332286" evidence="12">
    <location>
        <begin position="32"/>
        <end position="232"/>
    </location>
</feature>
<feature type="signal peptide" evidence="12">
    <location>
        <begin position="1"/>
        <end position="31"/>
    </location>
</feature>
<protein>
    <submittedName>
        <fullName evidence="14">Transmembrane p24 trafficking protein 1a</fullName>
    </submittedName>
</protein>
<dbReference type="PANTHER" id="PTHR22811">
    <property type="entry name" value="TRANSMEMBRANE EMP24 DOMAIN-CONTAINING PROTEIN"/>
    <property type="match status" value="1"/>
</dbReference>
<evidence type="ECO:0000256" key="6">
    <source>
        <dbReference type="ARBA" id="ARBA00022729"/>
    </source>
</evidence>
<dbReference type="GeneTree" id="ENSGT00940000158445"/>
<evidence type="ECO:0000256" key="5">
    <source>
        <dbReference type="ARBA" id="ARBA00022692"/>
    </source>
</evidence>
<keyword evidence="9 11" id="KW-0472">Membrane</keyword>
<evidence type="ECO:0000313" key="14">
    <source>
        <dbReference type="Ensembl" id="ENSCSEP00000015171.1"/>
    </source>
</evidence>
<dbReference type="OrthoDB" id="5976732at2759"/>
<evidence type="ECO:0000256" key="9">
    <source>
        <dbReference type="ARBA" id="ARBA00023136"/>
    </source>
</evidence>
<dbReference type="InParanoid" id="A0A3P8VPH3"/>
<dbReference type="CTD" id="445093"/>
<evidence type="ECO:0000256" key="8">
    <source>
        <dbReference type="ARBA" id="ARBA00022989"/>
    </source>
</evidence>
<evidence type="ECO:0000256" key="12">
    <source>
        <dbReference type="SAM" id="SignalP"/>
    </source>
</evidence>
<dbReference type="OMA" id="IDYQVIH"/>
<dbReference type="GO" id="GO:0005794">
    <property type="term" value="C:Golgi apparatus"/>
    <property type="evidence" value="ECO:0007669"/>
    <property type="project" value="UniProtKB-SubCell"/>
</dbReference>
<feature type="transmembrane region" description="Helical" evidence="11">
    <location>
        <begin position="198"/>
        <end position="218"/>
    </location>
</feature>
<dbReference type="AlphaFoldDB" id="A0A3P8VPH3"/>
<comment type="subcellular location">
    <subcellularLocation>
        <location evidence="1">Endoplasmic reticulum membrane</location>
        <topology evidence="1">Single-pass type I membrane protein</topology>
    </subcellularLocation>
    <subcellularLocation>
        <location evidence="2">Endoplasmic reticulum-Golgi intermediate compartment membrane</location>
        <topology evidence="2">Single-pass type I membrane protein</topology>
    </subcellularLocation>
    <subcellularLocation>
        <location evidence="3">Golgi apparatus</location>
        <location evidence="3">cis-Golgi network membrane</location>
        <topology evidence="3">Single-pass type I membrane protein</topology>
    </subcellularLocation>
    <subcellularLocation>
        <location evidence="10">Membrane</location>
        <topology evidence="10">Single-pass type I membrane protein</topology>
    </subcellularLocation>
</comment>
<proteinExistence type="inferred from homology"/>
<dbReference type="SMART" id="SM01190">
    <property type="entry name" value="EMP24_GP25L"/>
    <property type="match status" value="1"/>
</dbReference>
<reference evidence="14" key="2">
    <citation type="submission" date="2025-08" db="UniProtKB">
        <authorList>
            <consortium name="Ensembl"/>
        </authorList>
    </citation>
    <scope>IDENTIFICATION</scope>
</reference>
<evidence type="ECO:0000256" key="7">
    <source>
        <dbReference type="ARBA" id="ARBA00022824"/>
    </source>
</evidence>
<feature type="domain" description="GOLD" evidence="13">
    <location>
        <begin position="47"/>
        <end position="129"/>
    </location>
</feature>
<keyword evidence="6 12" id="KW-0732">Signal</keyword>
<dbReference type="SUPFAM" id="SSF101576">
    <property type="entry name" value="Supernatant protein factor (SPF), C-terminal domain"/>
    <property type="match status" value="1"/>
</dbReference>
<dbReference type="GO" id="GO:0033116">
    <property type="term" value="C:endoplasmic reticulum-Golgi intermediate compartment membrane"/>
    <property type="evidence" value="ECO:0007669"/>
    <property type="project" value="UniProtKB-SubCell"/>
</dbReference>
<accession>A0A3P8VPH3</accession>
<evidence type="ECO:0000256" key="3">
    <source>
        <dbReference type="ARBA" id="ARBA00004619"/>
    </source>
</evidence>